<sequence length="112" mass="12523">MLWIASVAFITWQRWPIDDWTVVKVEPFDPDEYLKNTAKPRPESTPMPSWSIESEMPSAKTRFNSSKLFGVEKQAYSSKAALEAERHDALRTGAAVGITPPVAVLMLGMSLI</sequence>
<accession>M4Z1Q6</accession>
<feature type="region of interest" description="Disordered" evidence="1">
    <location>
        <begin position="33"/>
        <end position="56"/>
    </location>
</feature>
<dbReference type="HOGENOM" id="CLU_2141075_0_0_5"/>
<proteinExistence type="predicted"/>
<dbReference type="KEGG" id="aol:S58_05470"/>
<evidence type="ECO:0000313" key="2">
    <source>
        <dbReference type="EMBL" id="BAM86561.1"/>
    </source>
</evidence>
<reference evidence="2 3" key="1">
    <citation type="journal article" date="2013" name="Appl. Environ. Microbiol.">
        <title>Genome analysis suggests that the soil oligotrophic bacterium Agromonas oligotrophica (Bradyrhizobium oligotrophicum) is a nitrogen-fixing symbiont of Aeschynomene indica.</title>
        <authorList>
            <person name="Okubo T."/>
            <person name="Fukushima S."/>
            <person name="Itakura M."/>
            <person name="Oshima K."/>
            <person name="Longtonglang A."/>
            <person name="Teaumroong N."/>
            <person name="Mitsui H."/>
            <person name="Hattori M."/>
            <person name="Hattori R."/>
            <person name="Hattori T."/>
            <person name="Minamisawa K."/>
        </authorList>
    </citation>
    <scope>NUCLEOTIDE SEQUENCE [LARGE SCALE GENOMIC DNA]</scope>
    <source>
        <strain evidence="2 3">S58</strain>
    </source>
</reference>
<protein>
    <submittedName>
        <fullName evidence="2">Uncharacterized protein</fullName>
    </submittedName>
</protein>
<organism evidence="2 3">
    <name type="scientific">Bradyrhizobium oligotrophicum S58</name>
    <dbReference type="NCBI Taxonomy" id="1245469"/>
    <lineage>
        <taxon>Bacteria</taxon>
        <taxon>Pseudomonadati</taxon>
        <taxon>Pseudomonadota</taxon>
        <taxon>Alphaproteobacteria</taxon>
        <taxon>Hyphomicrobiales</taxon>
        <taxon>Nitrobacteraceae</taxon>
        <taxon>Bradyrhizobium</taxon>
    </lineage>
</organism>
<dbReference type="EMBL" id="AP012603">
    <property type="protein sequence ID" value="BAM86561.1"/>
    <property type="molecule type" value="Genomic_DNA"/>
</dbReference>
<dbReference type="AlphaFoldDB" id="M4Z1Q6"/>
<dbReference type="Proteomes" id="UP000011841">
    <property type="component" value="Chromosome"/>
</dbReference>
<gene>
    <name evidence="2" type="ORF">S58_05470</name>
</gene>
<evidence type="ECO:0000256" key="1">
    <source>
        <dbReference type="SAM" id="MobiDB-lite"/>
    </source>
</evidence>
<keyword evidence="3" id="KW-1185">Reference proteome</keyword>
<evidence type="ECO:0000313" key="3">
    <source>
        <dbReference type="Proteomes" id="UP000011841"/>
    </source>
</evidence>
<name>M4Z1Q6_9BRAD</name>